<dbReference type="PANTHER" id="PTHR21422">
    <property type="entry name" value="RAB3 GTPASE-ACTIVATING PROTEIN CATALYTIC SUBUNIT"/>
    <property type="match status" value="1"/>
</dbReference>
<keyword evidence="14" id="KW-1185">Reference proteome</keyword>
<dbReference type="EMBL" id="JARBDR010000141">
    <property type="protein sequence ID" value="KAJ8320495.1"/>
    <property type="molecule type" value="Genomic_DNA"/>
</dbReference>
<feature type="domain" description="Rab3GAP catalytic subunit C-terminal" evidence="12">
    <location>
        <begin position="843"/>
        <end position="1022"/>
    </location>
</feature>
<evidence type="ECO:0000313" key="13">
    <source>
        <dbReference type="EMBL" id="KAJ8320495.1"/>
    </source>
</evidence>
<protein>
    <recommendedName>
        <fullName evidence="5">Rab3 GTPase-activating protein catalytic subunit</fullName>
    </recommendedName>
</protein>
<proteinExistence type="inferred from homology"/>
<organism evidence="13 14">
    <name type="scientific">Tegillarca granosa</name>
    <name type="common">Malaysian cockle</name>
    <name type="synonym">Anadara granosa</name>
    <dbReference type="NCBI Taxonomy" id="220873"/>
    <lineage>
        <taxon>Eukaryota</taxon>
        <taxon>Metazoa</taxon>
        <taxon>Spiralia</taxon>
        <taxon>Lophotrochozoa</taxon>
        <taxon>Mollusca</taxon>
        <taxon>Bivalvia</taxon>
        <taxon>Autobranchia</taxon>
        <taxon>Pteriomorphia</taxon>
        <taxon>Arcoida</taxon>
        <taxon>Arcoidea</taxon>
        <taxon>Arcidae</taxon>
        <taxon>Tegillarca</taxon>
    </lineage>
</organism>
<sequence>MAADEDTDVFEITDFTTASEWERFIARLEEILHEWKLVNRIPLPPVPKNDFLTGSWLEKTDDLYFADFKFVITYHYLKSSSAENQLKEQRLSPDDEETEEHKEDIIPTVLQDMMNTENDFPPKAHCLCRWYGLQEFVCIVPSTAIDSDSRSKILLSSASIALSNACCQVPIFIQIQHQWRKMYSGISVIPGINVEFDVIHLNKPPSQYNHLAGLLDVFKAKMATQVTPRPTVSVAVRFTYVLQEWVNSPWSQAFPDISTATEDDVGYTSFWDLPFGACEDPVSELNLACTWPCLSEDMIVENQNYSDLDPLQAPQWSVKISMTENPLCLLGDCLKQFLKSQTRKETTDELLGNILSTEEDNAQAADISQALQRLTEPKVAYNIPSISNVVNKASSRLAVKPGHAPISTETLNKILLFLFPDAKDSFENEDNKEEETNEAETSDQDNKYSELLKNLDNKLKSAPVDSLVHKLALCLCIINKRKQHGGFQGLAQLWQEFVLEMRFRWENKHLIEGVKKGSPNLGTCLLNQKLQMLNCCIERKIRREQLYKGYTGDLDSPQDSPRGKLQKESSSLGTSMSSDSLNQSETSSRKNSKTEFSQENSGEKTTSVKAMSIDSSSEDEFFECDETNVENAQKSENSETATEQNDKEESMDAESETSEASLYKDSLNYKPEGRLTPCQDYKLLNSEEPMYIPVTQEPAPMTEDMLDEHAEILAKLGTSSEGAQIRARMQSASLLSDMESFKAANPGCTLLDFVRWYSPKDYVEEEFEDENGQIKIKGHLSARMLIPGNVWVEVWNTARAVPARRQKRLFDDTKEAEKKMDIKHCHVYNIAVSNLKKWSIEDSDIPRLKDLVEHLITKASKITRLSFQDIKKYEDIVGLVTYAELCIARAKSLKNKFSKDLLEKPEAEEEMDNFVSELLHQHEVPVTGGPCGPAGSIIHKLFVMAQKELHMLMDDDREFQPTDDAKNSVPDFPRPFAREYILRTMAPRPAPYSKTLPQLMFCSIVDGHEFRLAGAFSSDSTFQ</sequence>
<evidence type="ECO:0000256" key="1">
    <source>
        <dbReference type="ARBA" id="ARBA00004222"/>
    </source>
</evidence>
<evidence type="ECO:0000259" key="12">
    <source>
        <dbReference type="Pfam" id="PF19533"/>
    </source>
</evidence>
<dbReference type="Pfam" id="PF13890">
    <property type="entry name" value="Rab3-GTPase_cat"/>
    <property type="match status" value="1"/>
</dbReference>
<evidence type="ECO:0000313" key="14">
    <source>
        <dbReference type="Proteomes" id="UP001217089"/>
    </source>
</evidence>
<name>A0ABQ9FTE4_TEGGR</name>
<evidence type="ECO:0000256" key="7">
    <source>
        <dbReference type="ARBA" id="ARBA00022490"/>
    </source>
</evidence>
<feature type="compositionally biased region" description="Polar residues" evidence="10">
    <location>
        <begin position="629"/>
        <end position="643"/>
    </location>
</feature>
<comment type="subcellular location">
    <subcellularLocation>
        <location evidence="3">Cytoplasm</location>
    </subcellularLocation>
    <subcellularLocation>
        <location evidence="2">Endoplasmic reticulum</location>
    </subcellularLocation>
    <subcellularLocation>
        <location evidence="1">Golgi apparatus</location>
        <location evidence="1">cis-Golgi network</location>
    </subcellularLocation>
</comment>
<keyword evidence="7" id="KW-0963">Cytoplasm</keyword>
<feature type="domain" description="Rab3GAP catalytic subunit conserved" evidence="11">
    <location>
        <begin position="670"/>
        <end position="820"/>
    </location>
</feature>
<evidence type="ECO:0000256" key="8">
    <source>
        <dbReference type="ARBA" id="ARBA00022824"/>
    </source>
</evidence>
<evidence type="ECO:0000256" key="4">
    <source>
        <dbReference type="ARBA" id="ARBA00008856"/>
    </source>
</evidence>
<dbReference type="PANTHER" id="PTHR21422:SF9">
    <property type="entry name" value="RAB3 GTPASE-ACTIVATING PROTEIN CATALYTIC SUBUNIT"/>
    <property type="match status" value="1"/>
</dbReference>
<feature type="compositionally biased region" description="Acidic residues" evidence="10">
    <location>
        <begin position="616"/>
        <end position="628"/>
    </location>
</feature>
<evidence type="ECO:0000256" key="10">
    <source>
        <dbReference type="SAM" id="MobiDB-lite"/>
    </source>
</evidence>
<keyword evidence="6" id="KW-0343">GTPase activation</keyword>
<dbReference type="InterPro" id="IPR045700">
    <property type="entry name" value="Rab3GAP1"/>
</dbReference>
<keyword evidence="8" id="KW-0256">Endoplasmic reticulum</keyword>
<comment type="similarity">
    <text evidence="4">Belongs to the Rab3-GAP catalytic subunit family.</text>
</comment>
<dbReference type="InterPro" id="IPR045698">
    <property type="entry name" value="Rab3GAP1_C"/>
</dbReference>
<keyword evidence="9" id="KW-0333">Golgi apparatus</keyword>
<dbReference type="InterPro" id="IPR026147">
    <property type="entry name" value="Rab3GAP1_conserved"/>
</dbReference>
<evidence type="ECO:0000259" key="11">
    <source>
        <dbReference type="Pfam" id="PF13890"/>
    </source>
</evidence>
<evidence type="ECO:0000256" key="9">
    <source>
        <dbReference type="ARBA" id="ARBA00023034"/>
    </source>
</evidence>
<feature type="compositionally biased region" description="Polar residues" evidence="10">
    <location>
        <begin position="594"/>
        <end position="609"/>
    </location>
</feature>
<feature type="compositionally biased region" description="Acidic residues" evidence="10">
    <location>
        <begin position="427"/>
        <end position="443"/>
    </location>
</feature>
<accession>A0ABQ9FTE4</accession>
<feature type="region of interest" description="Disordered" evidence="10">
    <location>
        <begin position="550"/>
        <end position="669"/>
    </location>
</feature>
<reference evidence="13 14" key="1">
    <citation type="submission" date="2022-12" db="EMBL/GenBank/DDBJ databases">
        <title>Chromosome-level genome of Tegillarca granosa.</title>
        <authorList>
            <person name="Kim J."/>
        </authorList>
    </citation>
    <scope>NUCLEOTIDE SEQUENCE [LARGE SCALE GENOMIC DNA]</scope>
    <source>
        <strain evidence="13">Teg-2019</strain>
        <tissue evidence="13">Adductor muscle</tissue>
    </source>
</reference>
<evidence type="ECO:0000256" key="6">
    <source>
        <dbReference type="ARBA" id="ARBA00022468"/>
    </source>
</evidence>
<dbReference type="Pfam" id="PF19533">
    <property type="entry name" value="Rab3-GAP_cat_C"/>
    <property type="match status" value="1"/>
</dbReference>
<gene>
    <name evidence="13" type="ORF">KUTeg_002082</name>
</gene>
<feature type="region of interest" description="Disordered" evidence="10">
    <location>
        <begin position="427"/>
        <end position="447"/>
    </location>
</feature>
<comment type="caution">
    <text evidence="13">The sequence shown here is derived from an EMBL/GenBank/DDBJ whole genome shotgun (WGS) entry which is preliminary data.</text>
</comment>
<dbReference type="Proteomes" id="UP001217089">
    <property type="component" value="Unassembled WGS sequence"/>
</dbReference>
<evidence type="ECO:0000256" key="3">
    <source>
        <dbReference type="ARBA" id="ARBA00004496"/>
    </source>
</evidence>
<feature type="compositionally biased region" description="Low complexity" evidence="10">
    <location>
        <begin position="569"/>
        <end position="580"/>
    </location>
</feature>
<evidence type="ECO:0000256" key="5">
    <source>
        <dbReference type="ARBA" id="ARBA00015817"/>
    </source>
</evidence>
<evidence type="ECO:0000256" key="2">
    <source>
        <dbReference type="ARBA" id="ARBA00004240"/>
    </source>
</evidence>